<dbReference type="EMBL" id="CADCTR010001598">
    <property type="protein sequence ID" value="CAA9303401.1"/>
    <property type="molecule type" value="Genomic_DNA"/>
</dbReference>
<evidence type="ECO:0000313" key="2">
    <source>
        <dbReference type="EMBL" id="CAA9303401.1"/>
    </source>
</evidence>
<accession>A0A6J4KE28</accession>
<evidence type="ECO:0000256" key="1">
    <source>
        <dbReference type="SAM" id="MobiDB-lite"/>
    </source>
</evidence>
<protein>
    <submittedName>
        <fullName evidence="2">Uncharacterized protein</fullName>
    </submittedName>
</protein>
<gene>
    <name evidence="2" type="ORF">AVDCRST_MAG93-4757</name>
</gene>
<feature type="region of interest" description="Disordered" evidence="1">
    <location>
        <begin position="13"/>
        <end position="37"/>
    </location>
</feature>
<sequence length="37" mass="4095">MDVIELLAMADPHGLTPTRDWSNTRRSPSVVRSISGQ</sequence>
<organism evidence="2">
    <name type="scientific">uncultured Chloroflexia bacterium</name>
    <dbReference type="NCBI Taxonomy" id="1672391"/>
    <lineage>
        <taxon>Bacteria</taxon>
        <taxon>Bacillati</taxon>
        <taxon>Chloroflexota</taxon>
        <taxon>Chloroflexia</taxon>
        <taxon>environmental samples</taxon>
    </lineage>
</organism>
<proteinExistence type="predicted"/>
<feature type="compositionally biased region" description="Polar residues" evidence="1">
    <location>
        <begin position="19"/>
        <end position="37"/>
    </location>
</feature>
<dbReference type="AlphaFoldDB" id="A0A6J4KE28"/>
<name>A0A6J4KE28_9CHLR</name>
<reference evidence="2" key="1">
    <citation type="submission" date="2020-02" db="EMBL/GenBank/DDBJ databases">
        <authorList>
            <person name="Meier V. D."/>
        </authorList>
    </citation>
    <scope>NUCLEOTIDE SEQUENCE</scope>
    <source>
        <strain evidence="2">AVDCRST_MAG93</strain>
    </source>
</reference>